<keyword evidence="6" id="KW-1185">Reference proteome</keyword>
<evidence type="ECO:0000256" key="3">
    <source>
        <dbReference type="SAM" id="MobiDB-lite"/>
    </source>
</evidence>
<dbReference type="InterPro" id="IPR036812">
    <property type="entry name" value="NAD(P)_OxRdtase_dom_sf"/>
</dbReference>
<protein>
    <recommendedName>
        <fullName evidence="4">NADP-dependent oxidoreductase domain-containing protein</fullName>
    </recommendedName>
</protein>
<dbReference type="InterPro" id="IPR023210">
    <property type="entry name" value="NADP_OxRdtase_dom"/>
</dbReference>
<organism evidence="5 6">
    <name type="scientific">Antrodiella citrinella</name>
    <dbReference type="NCBI Taxonomy" id="2447956"/>
    <lineage>
        <taxon>Eukaryota</taxon>
        <taxon>Fungi</taxon>
        <taxon>Dikarya</taxon>
        <taxon>Basidiomycota</taxon>
        <taxon>Agaricomycotina</taxon>
        <taxon>Agaricomycetes</taxon>
        <taxon>Polyporales</taxon>
        <taxon>Steccherinaceae</taxon>
        <taxon>Antrodiella</taxon>
    </lineage>
</organism>
<dbReference type="Proteomes" id="UP000308730">
    <property type="component" value="Unassembled WGS sequence"/>
</dbReference>
<dbReference type="EMBL" id="SGPM01000062">
    <property type="protein sequence ID" value="THH30953.1"/>
    <property type="molecule type" value="Genomic_DNA"/>
</dbReference>
<name>A0A4V6S1W3_9APHY</name>
<gene>
    <name evidence="5" type="ORF">EUX98_g3234</name>
</gene>
<dbReference type="PANTHER" id="PTHR43364">
    <property type="entry name" value="NADH-SPECIFIC METHYLGLYOXAL REDUCTASE-RELATED"/>
    <property type="match status" value="1"/>
</dbReference>
<dbReference type="InterPro" id="IPR050523">
    <property type="entry name" value="AKR_Detox_Biosynth"/>
</dbReference>
<dbReference type="OrthoDB" id="48988at2759"/>
<reference evidence="5 6" key="1">
    <citation type="submission" date="2019-02" db="EMBL/GenBank/DDBJ databases">
        <title>Genome sequencing of the rare red list fungi Antrodiella citrinella (Flaviporus citrinellus).</title>
        <authorList>
            <person name="Buettner E."/>
            <person name="Kellner H."/>
        </authorList>
    </citation>
    <scope>NUCLEOTIDE SEQUENCE [LARGE SCALE GENOMIC DNA]</scope>
    <source>
        <strain evidence="5 6">DSM 108506</strain>
    </source>
</reference>
<dbReference type="PANTHER" id="PTHR43364:SF2">
    <property type="entry name" value="ARYL-ALCOHOL DEHYDROGENASE AAD10-RELATED"/>
    <property type="match status" value="1"/>
</dbReference>
<evidence type="ECO:0000313" key="5">
    <source>
        <dbReference type="EMBL" id="THH30953.1"/>
    </source>
</evidence>
<accession>A0A4V6S1W3</accession>
<dbReference type="GO" id="GO:0016491">
    <property type="term" value="F:oxidoreductase activity"/>
    <property type="evidence" value="ECO:0007669"/>
    <property type="project" value="UniProtKB-KW"/>
</dbReference>
<evidence type="ECO:0000256" key="2">
    <source>
        <dbReference type="ARBA" id="ARBA00038157"/>
    </source>
</evidence>
<comment type="similarity">
    <text evidence="2">Belongs to the aldo/keto reductase family. Aldo/keto reductase 2 subfamily.</text>
</comment>
<feature type="domain" description="NADP-dependent oxidoreductase" evidence="4">
    <location>
        <begin position="14"/>
        <end position="275"/>
    </location>
</feature>
<dbReference type="AlphaFoldDB" id="A0A4V6S1W3"/>
<comment type="caution">
    <text evidence="5">The sequence shown here is derived from an EMBL/GenBank/DDBJ whole genome shotgun (WGS) entry which is preliminary data.</text>
</comment>
<sequence length="285" mass="31818">MAGLAARAGVHVSPIVLGGMSIGNQWHSIGFGSMNKADSFKLLDAYYEAGGNFIDTASNYQDGSSEKFIGEWMEERGIRDQNFIATKYTNNIKMGEAGEGVGQKAMYVGNNKKSLHLSVEQFLKNLRTDYIDLLCVHFWDYTTSVEEVMDSLHNLVVSGKVLYLGISDAPAHVVAEANTYAKYNGKTPFAVYQGRWSVLNHEFEREILPMCRRQGMAITPWNVLCGGKIRSDEEEERRRQSGEKGRALFGQGWKRNENETEMSRALEQVAKEVGAKHITSGARNC</sequence>
<dbReference type="SUPFAM" id="SSF51430">
    <property type="entry name" value="NAD(P)-linked oxidoreductase"/>
    <property type="match status" value="1"/>
</dbReference>
<evidence type="ECO:0000256" key="1">
    <source>
        <dbReference type="ARBA" id="ARBA00023002"/>
    </source>
</evidence>
<evidence type="ECO:0000313" key="6">
    <source>
        <dbReference type="Proteomes" id="UP000308730"/>
    </source>
</evidence>
<keyword evidence="1" id="KW-0560">Oxidoreductase</keyword>
<feature type="compositionally biased region" description="Basic and acidic residues" evidence="3">
    <location>
        <begin position="236"/>
        <end position="246"/>
    </location>
</feature>
<evidence type="ECO:0000259" key="4">
    <source>
        <dbReference type="Pfam" id="PF00248"/>
    </source>
</evidence>
<feature type="region of interest" description="Disordered" evidence="3">
    <location>
        <begin position="233"/>
        <end position="254"/>
    </location>
</feature>
<dbReference type="Gene3D" id="3.20.20.100">
    <property type="entry name" value="NADP-dependent oxidoreductase domain"/>
    <property type="match status" value="1"/>
</dbReference>
<proteinExistence type="inferred from homology"/>
<dbReference type="Pfam" id="PF00248">
    <property type="entry name" value="Aldo_ket_red"/>
    <property type="match status" value="1"/>
</dbReference>